<sequence length="549" mass="58853">MTTGAERLLDVLSNAGIRFIFGNPGTTEMPIMHALRHFPEIQYVLGLQETAVMAMADGYAKASGRASFVNLHTAGGLGHAMGALLHSRIAKTPMLVTVGQQDTRHSHTDPLLYGDAVTMAASTVKWAREVQHPHQVVPMVRRALEAAETPPLGPTFLSLPINVLTAETTLESAEKSKIDRNFLASGLGELASALAEVPPDKLAVVVSDEVAASDAGSAFVEVADILGARVYGPSWPSEVSFPVSHPLWCGHLPTTAEGIRATLSGVHAVFIVGDNPFISYLYSEGPALPHECRLYQLTGDGNEAGRTYATQLACIGSLKPSLASLKELLLTSPKRNDVAKLRHVALMEQKLRHNALEQTVQEQFSDVPIPPFVAAAEVAASLSHNVIVVDEAPATMVHMRSFLERVSINRYFFMRSAILGWGLPAAVGVALASPSTPVVALIGDGSALYAPQALWTAARFKLPVTFVIMNNSEYNILKRYSVSQGYEVGGNSTIPGMELENPFIDYQALAMAFGVPSRRVTHADEVQPAIKTAMQSGLPSLIEIVIRAS</sequence>
<dbReference type="PANTHER" id="PTHR18968:SF133">
    <property type="entry name" value="BENZOYLFORMATE DECARBOXYLASE"/>
    <property type="match status" value="1"/>
</dbReference>
<dbReference type="SUPFAM" id="SSF52518">
    <property type="entry name" value="Thiamin diphosphate-binding fold (THDP-binding)"/>
    <property type="match status" value="2"/>
</dbReference>
<dbReference type="AlphaFoldDB" id="A0A176XFE2"/>
<evidence type="ECO:0000256" key="2">
    <source>
        <dbReference type="ARBA" id="ARBA00023052"/>
    </source>
</evidence>
<comment type="caution">
    <text evidence="5">The sequence shown here is derived from an EMBL/GenBank/DDBJ whole genome shotgun (WGS) entry which is preliminary data.</text>
</comment>
<reference evidence="5 6" key="1">
    <citation type="submission" date="2016-05" db="EMBL/GenBank/DDBJ databases">
        <authorList>
            <person name="Lavstsen T."/>
            <person name="Jespersen J.S."/>
        </authorList>
    </citation>
    <scope>NUCLEOTIDE SEQUENCE [LARGE SCALE GENOMIC DNA]</scope>
    <source>
        <strain evidence="5 6">KCJ1736</strain>
    </source>
</reference>
<evidence type="ECO:0000259" key="3">
    <source>
        <dbReference type="Pfam" id="PF02775"/>
    </source>
</evidence>
<protein>
    <recommendedName>
        <fullName evidence="7">Benzoylformate decarboxylase</fullName>
    </recommendedName>
</protein>
<dbReference type="Proteomes" id="UP000077098">
    <property type="component" value="Unassembled WGS sequence"/>
</dbReference>
<dbReference type="PROSITE" id="PS00187">
    <property type="entry name" value="TPP_ENZYMES"/>
    <property type="match status" value="1"/>
</dbReference>
<evidence type="ECO:0000313" key="6">
    <source>
        <dbReference type="Proteomes" id="UP000077098"/>
    </source>
</evidence>
<dbReference type="InterPro" id="IPR045229">
    <property type="entry name" value="TPP_enz"/>
</dbReference>
<dbReference type="EMBL" id="LXPS01000007">
    <property type="protein sequence ID" value="OAE48239.1"/>
    <property type="molecule type" value="Genomic_DNA"/>
</dbReference>
<dbReference type="Gene3D" id="3.40.50.970">
    <property type="match status" value="2"/>
</dbReference>
<dbReference type="InterPro" id="IPR029061">
    <property type="entry name" value="THDP-binding"/>
</dbReference>
<evidence type="ECO:0000313" key="5">
    <source>
        <dbReference type="EMBL" id="OAE48239.1"/>
    </source>
</evidence>
<dbReference type="GO" id="GO:0030976">
    <property type="term" value="F:thiamine pyrophosphate binding"/>
    <property type="evidence" value="ECO:0007669"/>
    <property type="project" value="InterPro"/>
</dbReference>
<organism evidence="5 6">
    <name type="scientific">Agrobacterium tumefaciens</name>
    <dbReference type="NCBI Taxonomy" id="358"/>
    <lineage>
        <taxon>Bacteria</taxon>
        <taxon>Pseudomonadati</taxon>
        <taxon>Pseudomonadota</taxon>
        <taxon>Alphaproteobacteria</taxon>
        <taxon>Hyphomicrobiales</taxon>
        <taxon>Rhizobiaceae</taxon>
        <taxon>Rhizobium/Agrobacterium group</taxon>
        <taxon>Agrobacterium</taxon>
        <taxon>Agrobacterium tumefaciens complex</taxon>
    </lineage>
</organism>
<dbReference type="GO" id="GO:0003984">
    <property type="term" value="F:acetolactate synthase activity"/>
    <property type="evidence" value="ECO:0007669"/>
    <property type="project" value="TreeGrafter"/>
</dbReference>
<evidence type="ECO:0008006" key="7">
    <source>
        <dbReference type="Google" id="ProtNLM"/>
    </source>
</evidence>
<dbReference type="GO" id="GO:0000287">
    <property type="term" value="F:magnesium ion binding"/>
    <property type="evidence" value="ECO:0007669"/>
    <property type="project" value="InterPro"/>
</dbReference>
<dbReference type="Pfam" id="PF02775">
    <property type="entry name" value="TPP_enzyme_C"/>
    <property type="match status" value="1"/>
</dbReference>
<feature type="domain" description="Thiamine pyrophosphate enzyme TPP-binding" evidence="3">
    <location>
        <begin position="409"/>
        <end position="544"/>
    </location>
</feature>
<dbReference type="InterPro" id="IPR011766">
    <property type="entry name" value="TPP_enzyme_TPP-bd"/>
</dbReference>
<dbReference type="SUPFAM" id="SSF52467">
    <property type="entry name" value="DHS-like NAD/FAD-binding domain"/>
    <property type="match status" value="1"/>
</dbReference>
<dbReference type="RefSeq" id="WP_063948018.1">
    <property type="nucleotide sequence ID" value="NZ_LXPS01000007.1"/>
</dbReference>
<dbReference type="GO" id="GO:0050660">
    <property type="term" value="F:flavin adenine dinucleotide binding"/>
    <property type="evidence" value="ECO:0007669"/>
    <property type="project" value="TreeGrafter"/>
</dbReference>
<dbReference type="Gene3D" id="3.40.50.1220">
    <property type="entry name" value="TPP-binding domain"/>
    <property type="match status" value="1"/>
</dbReference>
<evidence type="ECO:0000256" key="1">
    <source>
        <dbReference type="ARBA" id="ARBA00007812"/>
    </source>
</evidence>
<evidence type="ECO:0000259" key="4">
    <source>
        <dbReference type="Pfam" id="PF02776"/>
    </source>
</evidence>
<gene>
    <name evidence="5" type="ORF">A7J57_22875</name>
</gene>
<dbReference type="CDD" id="cd07035">
    <property type="entry name" value="TPP_PYR_POX_like"/>
    <property type="match status" value="1"/>
</dbReference>
<dbReference type="Pfam" id="PF02776">
    <property type="entry name" value="TPP_enzyme_N"/>
    <property type="match status" value="1"/>
</dbReference>
<comment type="similarity">
    <text evidence="1">Belongs to the TPP enzyme family.</text>
</comment>
<accession>A0A176XFE2</accession>
<dbReference type="PANTHER" id="PTHR18968">
    <property type="entry name" value="THIAMINE PYROPHOSPHATE ENZYMES"/>
    <property type="match status" value="1"/>
</dbReference>
<dbReference type="GO" id="GO:0044281">
    <property type="term" value="P:small molecule metabolic process"/>
    <property type="evidence" value="ECO:0007669"/>
    <property type="project" value="UniProtKB-ARBA"/>
</dbReference>
<keyword evidence="2" id="KW-0786">Thiamine pyrophosphate</keyword>
<dbReference type="CDD" id="cd02002">
    <property type="entry name" value="TPP_BFDC"/>
    <property type="match status" value="1"/>
</dbReference>
<name>A0A176XFE2_AGRTU</name>
<feature type="domain" description="Thiamine pyrophosphate enzyme N-terminal TPP-binding" evidence="4">
    <location>
        <begin position="3"/>
        <end position="108"/>
    </location>
</feature>
<proteinExistence type="inferred from homology"/>
<dbReference type="InterPro" id="IPR012001">
    <property type="entry name" value="Thiamin_PyroP_enz_TPP-bd_dom"/>
</dbReference>
<dbReference type="InterPro" id="IPR000399">
    <property type="entry name" value="TPP-bd_CS"/>
</dbReference>
<dbReference type="InterPro" id="IPR029035">
    <property type="entry name" value="DHS-like_NAD/FAD-binding_dom"/>
</dbReference>